<proteinExistence type="predicted"/>
<protein>
    <submittedName>
        <fullName evidence="1">Uncharacterized protein</fullName>
    </submittedName>
</protein>
<dbReference type="SUPFAM" id="SSF48452">
    <property type="entry name" value="TPR-like"/>
    <property type="match status" value="1"/>
</dbReference>
<sequence length="983" mass="111060">MLIQKLQLAGLSLLFCGLGVLLAAPLTPETQVIFSHYLEQKSPPEARPHRYNPLRPERLEEPYSPQVLLGAPSFPDDLPKNQRLHWLTRISGGLSSLFLGARGQFEAGVKLYEQEKYPQGKEKFLALYNKGKALEQEAALWLAWTQYRLGEMDESYGLARWLQNGKTDELRLEGYLLSALHLFSRGELENLGRLIDQAKAKLPPQVWDFRLKYVALVALVKLERWKEARDLLEDIESEEIRHSPFYGKVKEMAGVIAYYEDDFKRSLSEFERAKDADPRAFAKSENNRYIAWLAYLTGDLEKALLRVDEELNDPLPQNQEELTYLKITLLTHLGRGTEIIPLLGKLPKDSNFRSLSAFQVKAFYKDLEKLPALQRAVESVEVKSERLQLYITLLDGNRAFRQGDWAAAEKEYKSVLAKKAQGHYPWLAQYNLGQIELQKKDWPTAEKTFLKLKESKEPANKKWLNYHLLYALAQQRELEGFLKVFGTTDFSELDPEIEWEVQLLKGGLLLQNKRLDEAVATYLWGFEHGRRVEALEYAAQALYGANQLERVLALASAHRDQSSDLLLGYEIKSLLGLSRFQEAKVRLETRGFQGERLWGLHVEVWLNTGDYNKIIQKTLPLRAKPGLPLGTQKLYALALADTYFNQKDFANARMETQRALDLTQGVEERSPLLYSLVMSHYAEPGHGGYDLVSERILKNEPLTPPVRLNLTLLLANQEVEQGKLDLAETRLAKLEQLQSFGAGKVRVKRAALAASRADWDQCAVLGEGLPGETNEFERADLAYWGASCRVRQSKGKEALALLGKLSAPLGYRSSELALLSAQAYGLEKKPQDSQAALERVKVQDLAPEQVLQAQLQGADNLIRLGQPKEAQARLGDFRSYPQGPQRLLALRLGAKAQKDLGQLEEAAKSYLRLRFEAGLSDLEANQIRLELAETYLLLHRSDRALGVLKELDTQDPALLAQKTSLEAKAQAAATPSTPSPRTP</sequence>
<name>A0A1F6GUN3_9PROT</name>
<dbReference type="EMBL" id="MFNF01000028">
    <property type="protein sequence ID" value="OGH01808.1"/>
    <property type="molecule type" value="Genomic_DNA"/>
</dbReference>
<evidence type="ECO:0000313" key="2">
    <source>
        <dbReference type="Proteomes" id="UP000177583"/>
    </source>
</evidence>
<reference evidence="1 2" key="1">
    <citation type="journal article" date="2016" name="Nat. Commun.">
        <title>Thousands of microbial genomes shed light on interconnected biogeochemical processes in an aquifer system.</title>
        <authorList>
            <person name="Anantharaman K."/>
            <person name="Brown C.T."/>
            <person name="Hug L.A."/>
            <person name="Sharon I."/>
            <person name="Castelle C.J."/>
            <person name="Probst A.J."/>
            <person name="Thomas B.C."/>
            <person name="Singh A."/>
            <person name="Wilkins M.J."/>
            <person name="Karaoz U."/>
            <person name="Brodie E.L."/>
            <person name="Williams K.H."/>
            <person name="Hubbard S.S."/>
            <person name="Banfield J.F."/>
        </authorList>
    </citation>
    <scope>NUCLEOTIDE SEQUENCE [LARGE SCALE GENOMIC DNA]</scope>
</reference>
<organism evidence="1 2">
    <name type="scientific">Candidatus Lambdaproteobacteria bacterium RIFOXYD2_FULL_56_26</name>
    <dbReference type="NCBI Taxonomy" id="1817773"/>
    <lineage>
        <taxon>Bacteria</taxon>
        <taxon>Pseudomonadati</taxon>
        <taxon>Pseudomonadota</taxon>
        <taxon>Candidatus Lambdaproteobacteria</taxon>
    </lineage>
</organism>
<dbReference type="Proteomes" id="UP000177583">
    <property type="component" value="Unassembled WGS sequence"/>
</dbReference>
<accession>A0A1F6GUN3</accession>
<evidence type="ECO:0000313" key="1">
    <source>
        <dbReference type="EMBL" id="OGH01808.1"/>
    </source>
</evidence>
<dbReference type="InterPro" id="IPR011990">
    <property type="entry name" value="TPR-like_helical_dom_sf"/>
</dbReference>
<dbReference type="Pfam" id="PF13432">
    <property type="entry name" value="TPR_16"/>
    <property type="match status" value="1"/>
</dbReference>
<gene>
    <name evidence="1" type="ORF">A2557_01830</name>
</gene>
<dbReference type="Gene3D" id="1.25.40.10">
    <property type="entry name" value="Tetratricopeptide repeat domain"/>
    <property type="match status" value="1"/>
</dbReference>
<comment type="caution">
    <text evidence="1">The sequence shown here is derived from an EMBL/GenBank/DDBJ whole genome shotgun (WGS) entry which is preliminary data.</text>
</comment>
<dbReference type="AlphaFoldDB" id="A0A1F6GUN3"/>